<feature type="transmembrane region" description="Helical" evidence="8">
    <location>
        <begin position="375"/>
        <end position="395"/>
    </location>
</feature>
<dbReference type="InterPro" id="IPR050833">
    <property type="entry name" value="Poly_Biosynth_Transport"/>
</dbReference>
<dbReference type="AlphaFoldDB" id="A0A367ZKE2"/>
<dbReference type="Proteomes" id="UP000252355">
    <property type="component" value="Unassembled WGS sequence"/>
</dbReference>
<evidence type="ECO:0000256" key="4">
    <source>
        <dbReference type="ARBA" id="ARBA00022692"/>
    </source>
</evidence>
<keyword evidence="4 8" id="KW-0812">Transmembrane</keyword>
<evidence type="ECO:0008006" key="11">
    <source>
        <dbReference type="Google" id="ProtNLM"/>
    </source>
</evidence>
<feature type="transmembrane region" description="Helical" evidence="8">
    <location>
        <begin position="446"/>
        <end position="463"/>
    </location>
</feature>
<comment type="caution">
    <text evidence="9">The sequence shown here is derived from an EMBL/GenBank/DDBJ whole genome shotgun (WGS) entry which is preliminary data.</text>
</comment>
<evidence type="ECO:0000256" key="6">
    <source>
        <dbReference type="ARBA" id="ARBA00023136"/>
    </source>
</evidence>
<feature type="transmembrane region" description="Helical" evidence="8">
    <location>
        <begin position="159"/>
        <end position="183"/>
    </location>
</feature>
<feature type="compositionally biased region" description="Basic and acidic residues" evidence="7">
    <location>
        <begin position="1"/>
        <end position="19"/>
    </location>
</feature>
<protein>
    <recommendedName>
        <fullName evidence="11">Polysaccharide biosynthesis protein</fullName>
    </recommendedName>
</protein>
<gene>
    <name evidence="9" type="ORF">OZSIB_1315</name>
</gene>
<feature type="region of interest" description="Disordered" evidence="7">
    <location>
        <begin position="1"/>
        <end position="84"/>
    </location>
</feature>
<evidence type="ECO:0000313" key="10">
    <source>
        <dbReference type="Proteomes" id="UP000252355"/>
    </source>
</evidence>
<comment type="similarity">
    <text evidence="2">Belongs to the polysaccharide synthase family.</text>
</comment>
<feature type="compositionally biased region" description="Polar residues" evidence="7">
    <location>
        <begin position="38"/>
        <end position="57"/>
    </location>
</feature>
<evidence type="ECO:0000256" key="7">
    <source>
        <dbReference type="SAM" id="MobiDB-lite"/>
    </source>
</evidence>
<feature type="transmembrane region" description="Helical" evidence="8">
    <location>
        <begin position="195"/>
        <end position="219"/>
    </location>
</feature>
<proteinExistence type="inferred from homology"/>
<evidence type="ECO:0000256" key="5">
    <source>
        <dbReference type="ARBA" id="ARBA00022989"/>
    </source>
</evidence>
<feature type="transmembrane region" description="Helical" evidence="8">
    <location>
        <begin position="499"/>
        <end position="520"/>
    </location>
</feature>
<organism evidence="9 10">
    <name type="scientific">Candidatus Ozemobacter sibiricus</name>
    <dbReference type="NCBI Taxonomy" id="2268124"/>
    <lineage>
        <taxon>Bacteria</taxon>
        <taxon>Candidatus Ozemobacteria</taxon>
        <taxon>Candidatus Ozemobacterales</taxon>
        <taxon>Candidatus Ozemobacteraceae</taxon>
        <taxon>Candidatus Ozemobacter</taxon>
    </lineage>
</organism>
<feature type="transmembrane region" description="Helical" evidence="8">
    <location>
        <begin position="526"/>
        <end position="543"/>
    </location>
</feature>
<reference evidence="9 10" key="1">
    <citation type="submission" date="2018-05" db="EMBL/GenBank/DDBJ databases">
        <title>A metagenomic window into the 2 km-deep terrestrial subsurface aquifer revealed taxonomically and functionally diverse microbial community comprising novel uncultured bacterial lineages.</title>
        <authorList>
            <person name="Kadnikov V.V."/>
            <person name="Mardanov A.V."/>
            <person name="Beletsky A.V."/>
            <person name="Banks D."/>
            <person name="Pimenov N.V."/>
            <person name="Frank Y.A."/>
            <person name="Karnachuk O.V."/>
            <person name="Ravin N.V."/>
        </authorList>
    </citation>
    <scope>NUCLEOTIDE SEQUENCE [LARGE SCALE GENOMIC DNA]</scope>
    <source>
        <strain evidence="9">BY5</strain>
    </source>
</reference>
<evidence type="ECO:0000256" key="1">
    <source>
        <dbReference type="ARBA" id="ARBA00004651"/>
    </source>
</evidence>
<dbReference type="PANTHER" id="PTHR30250:SF10">
    <property type="entry name" value="LIPOPOLYSACCHARIDE BIOSYNTHESIS PROTEIN WZXC"/>
    <property type="match status" value="1"/>
</dbReference>
<feature type="transmembrane region" description="Helical" evidence="8">
    <location>
        <begin position="91"/>
        <end position="112"/>
    </location>
</feature>
<feature type="transmembrane region" description="Helical" evidence="8">
    <location>
        <begin position="469"/>
        <end position="487"/>
    </location>
</feature>
<feature type="transmembrane region" description="Helical" evidence="8">
    <location>
        <begin position="415"/>
        <end position="434"/>
    </location>
</feature>
<dbReference type="EMBL" id="QOQW01000021">
    <property type="protein sequence ID" value="RCK78593.1"/>
    <property type="molecule type" value="Genomic_DNA"/>
</dbReference>
<comment type="subcellular location">
    <subcellularLocation>
        <location evidence="1">Cell membrane</location>
        <topology evidence="1">Multi-pass membrane protein</topology>
    </subcellularLocation>
</comment>
<dbReference type="Pfam" id="PF13440">
    <property type="entry name" value="Polysacc_synt_3"/>
    <property type="match status" value="1"/>
</dbReference>
<keyword evidence="5 8" id="KW-1133">Transmembrane helix</keyword>
<evidence type="ECO:0000256" key="8">
    <source>
        <dbReference type="SAM" id="Phobius"/>
    </source>
</evidence>
<accession>A0A367ZKE2</accession>
<dbReference type="GO" id="GO:0005886">
    <property type="term" value="C:plasma membrane"/>
    <property type="evidence" value="ECO:0007669"/>
    <property type="project" value="UniProtKB-SubCell"/>
</dbReference>
<evidence type="ECO:0000313" key="9">
    <source>
        <dbReference type="EMBL" id="RCK78593.1"/>
    </source>
</evidence>
<sequence length="565" mass="61312">MGGEIRFDTRSRPDYHDPMPDTPACDPGRHEQVPVRAPTQSDSGSMPPTAPPDSQGSVEAPGSPPLGFPDGHTQGVPPADNLPRPNLPRQAMALFLASGFSFAVVGLSYLAYSRLLAPADFGLISTGLFLSALATAIFEGSLKNVLIRSSRPPELLDRSALFLAMAILAGAATAMLAVSGILGRMFAQGLSSTDLFFLVGFATIYLLTFPFLVLPAAALERRFEFQRLSLIEAVGTALERGLPLFFLVFNQTNVPLSFIWGALIGRLTRLLALNLLEPPAWGWPTREAWATARMRFMEAMSLMGAYLACLVRDNLHVIIVGSLFGKAWIGYYSWGLQLGMLTSQVFAQISARVSLPLYSQSRDEPSSWTNVTSQIRLLCGLTAPLAIGTLIVLPLLNEVLFLGKWSPTLRLLPMLFVRMATGLATTPVGMLLLARREPLCFWRTNFIWTLVEILGAILAILLVGPIGLAWSYAIVGWIGLWLQVASLEDRPGSRFARVVAAIIGCRSLLISLFGLAVLHFGLALDSMGQICFALSLAITAYLADPFLREKGRDLAGKATLLPSRR</sequence>
<dbReference type="PANTHER" id="PTHR30250">
    <property type="entry name" value="PST FAMILY PREDICTED COLANIC ACID TRANSPORTER"/>
    <property type="match status" value="1"/>
</dbReference>
<keyword evidence="6 8" id="KW-0472">Membrane</keyword>
<evidence type="ECO:0000256" key="3">
    <source>
        <dbReference type="ARBA" id="ARBA00022475"/>
    </source>
</evidence>
<name>A0A367ZKE2_9BACT</name>
<evidence type="ECO:0000256" key="2">
    <source>
        <dbReference type="ARBA" id="ARBA00007430"/>
    </source>
</evidence>
<keyword evidence="3" id="KW-1003">Cell membrane</keyword>